<evidence type="ECO:0000256" key="5">
    <source>
        <dbReference type="ARBA" id="ARBA00022691"/>
    </source>
</evidence>
<keyword evidence="4 7" id="KW-0808">Transferase</keyword>
<dbReference type="Pfam" id="PF01739">
    <property type="entry name" value="CheR"/>
    <property type="match status" value="1"/>
</dbReference>
<evidence type="ECO:0000256" key="4">
    <source>
        <dbReference type="ARBA" id="ARBA00022679"/>
    </source>
</evidence>
<evidence type="ECO:0000259" key="6">
    <source>
        <dbReference type="PROSITE" id="PS50123"/>
    </source>
</evidence>
<dbReference type="OrthoDB" id="9816309at2"/>
<evidence type="ECO:0000313" key="7">
    <source>
        <dbReference type="EMBL" id="ERP32157.1"/>
    </source>
</evidence>
<keyword evidence="8" id="KW-1185">Reference proteome</keyword>
<dbReference type="Gene3D" id="1.10.155.10">
    <property type="entry name" value="Chemotaxis receptor methyltransferase CheR, N-terminal domain"/>
    <property type="match status" value="1"/>
</dbReference>
<dbReference type="RefSeq" id="WP_022636388.1">
    <property type="nucleotide sequence ID" value="NZ_ASJR01000006.1"/>
</dbReference>
<evidence type="ECO:0000256" key="3">
    <source>
        <dbReference type="ARBA" id="ARBA00022603"/>
    </source>
</evidence>
<dbReference type="InterPro" id="IPR050903">
    <property type="entry name" value="Bact_Chemotaxis_MeTrfase"/>
</dbReference>
<dbReference type="GO" id="GO:0032259">
    <property type="term" value="P:methylation"/>
    <property type="evidence" value="ECO:0007669"/>
    <property type="project" value="UniProtKB-KW"/>
</dbReference>
<reference evidence="7 8" key="1">
    <citation type="journal article" date="2013" name="Environ. Microbiol.">
        <title>Genome analysis of Chitinivibrio alkaliphilus gen. nov., sp. nov., a novel extremely haloalkaliphilic anaerobic chitinolytic bacterium from the candidate phylum Termite Group 3.</title>
        <authorList>
            <person name="Sorokin D.Y."/>
            <person name="Gumerov V.M."/>
            <person name="Rakitin A.L."/>
            <person name="Beletsky A.V."/>
            <person name="Damste J.S."/>
            <person name="Muyzer G."/>
            <person name="Mardanov A.V."/>
            <person name="Ravin N.V."/>
        </authorList>
    </citation>
    <scope>NUCLEOTIDE SEQUENCE [LARGE SCALE GENOMIC DNA]</scope>
    <source>
        <strain evidence="7 8">ACht1</strain>
    </source>
</reference>
<dbReference type="AlphaFoldDB" id="U7DAJ8"/>
<dbReference type="PATRIC" id="fig|1313304.3.peg.845"/>
<dbReference type="InterPro" id="IPR036804">
    <property type="entry name" value="CheR_N_sf"/>
</dbReference>
<dbReference type="SUPFAM" id="SSF47757">
    <property type="entry name" value="Chemotaxis receptor methyltransferase CheR, N-terminal domain"/>
    <property type="match status" value="1"/>
</dbReference>
<dbReference type="Gene3D" id="3.40.50.150">
    <property type="entry name" value="Vaccinia Virus protein VP39"/>
    <property type="match status" value="1"/>
</dbReference>
<gene>
    <name evidence="7" type="ORF">CALK_0886</name>
</gene>
<dbReference type="SUPFAM" id="SSF53335">
    <property type="entry name" value="S-adenosyl-L-methionine-dependent methyltransferases"/>
    <property type="match status" value="1"/>
</dbReference>
<dbReference type="InterPro" id="IPR000780">
    <property type="entry name" value="CheR_MeTrfase"/>
</dbReference>
<dbReference type="EC" id="2.1.1.80" evidence="2"/>
<dbReference type="InterPro" id="IPR022641">
    <property type="entry name" value="CheR_N"/>
</dbReference>
<dbReference type="InterPro" id="IPR022642">
    <property type="entry name" value="CheR_C"/>
</dbReference>
<dbReference type="Proteomes" id="UP000017148">
    <property type="component" value="Unassembled WGS sequence"/>
</dbReference>
<organism evidence="7 8">
    <name type="scientific">Chitinivibrio alkaliphilus ACht1</name>
    <dbReference type="NCBI Taxonomy" id="1313304"/>
    <lineage>
        <taxon>Bacteria</taxon>
        <taxon>Pseudomonadati</taxon>
        <taxon>Fibrobacterota</taxon>
        <taxon>Chitinivibrionia</taxon>
        <taxon>Chitinivibrionales</taxon>
        <taxon>Chitinivibrionaceae</taxon>
        <taxon>Chitinivibrio</taxon>
    </lineage>
</organism>
<dbReference type="GO" id="GO:0008983">
    <property type="term" value="F:protein-glutamate O-methyltransferase activity"/>
    <property type="evidence" value="ECO:0007669"/>
    <property type="project" value="UniProtKB-EC"/>
</dbReference>
<dbReference type="InterPro" id="IPR029063">
    <property type="entry name" value="SAM-dependent_MTases_sf"/>
</dbReference>
<proteinExistence type="predicted"/>
<feature type="domain" description="CheR-type methyltransferase" evidence="6">
    <location>
        <begin position="1"/>
        <end position="278"/>
    </location>
</feature>
<comment type="caution">
    <text evidence="7">The sequence shown here is derived from an EMBL/GenBank/DDBJ whole genome shotgun (WGS) entry which is preliminary data.</text>
</comment>
<dbReference type="InterPro" id="IPR026024">
    <property type="entry name" value="Chemotaxis_MeTrfase_CheR"/>
</dbReference>
<dbReference type="SMART" id="SM00138">
    <property type="entry name" value="MeTrc"/>
    <property type="match status" value="1"/>
</dbReference>
<keyword evidence="5" id="KW-0949">S-adenosyl-L-methionine</keyword>
<dbReference type="Pfam" id="PF03705">
    <property type="entry name" value="CheR_N"/>
    <property type="match status" value="1"/>
</dbReference>
<dbReference type="PRINTS" id="PR00996">
    <property type="entry name" value="CHERMTFRASE"/>
</dbReference>
<evidence type="ECO:0000256" key="2">
    <source>
        <dbReference type="ARBA" id="ARBA00012534"/>
    </source>
</evidence>
<protein>
    <recommendedName>
        <fullName evidence="2">protein-glutamate O-methyltransferase</fullName>
        <ecNumber evidence="2">2.1.1.80</ecNumber>
    </recommendedName>
</protein>
<keyword evidence="3 7" id="KW-0489">Methyltransferase</keyword>
<dbReference type="PANTHER" id="PTHR24422:SF19">
    <property type="entry name" value="CHEMOTAXIS PROTEIN METHYLTRANSFERASE"/>
    <property type="match status" value="1"/>
</dbReference>
<dbReference type="eggNOG" id="COG1352">
    <property type="taxonomic scope" value="Bacteria"/>
</dbReference>
<dbReference type="EMBL" id="ASJR01000006">
    <property type="protein sequence ID" value="ERP32157.1"/>
    <property type="molecule type" value="Genomic_DNA"/>
</dbReference>
<dbReference type="PIRSF" id="PIRSF000410">
    <property type="entry name" value="CheR"/>
    <property type="match status" value="1"/>
</dbReference>
<sequence>MNMITASNTEFETISRIVYDKFGIHLTDKKRTLVNSRLQSILRKYGFTSFSQYISYIQKGEHKDALVELINRISTNHTFFFREIQHFTFLKNYVLPDIEDRNKDAHRKKFKIWCAAASSGEEPYSLMIEILDYFGHKYSQWDGGLLATDISRDALDKAHRAIYAADRMKNISPARIQKYFKKRSDGTYEVKEQAKKEVLFKILNLVTPPYPLKGDFDLISCRNVMIYFDNPTKEALVQRLYDQLRPGGFLFTGHSESLNSLSHNFRLVQSAIYQKPPLSSNR</sequence>
<evidence type="ECO:0000313" key="8">
    <source>
        <dbReference type="Proteomes" id="UP000017148"/>
    </source>
</evidence>
<dbReference type="STRING" id="1313304.CALK_0886"/>
<dbReference type="PANTHER" id="PTHR24422">
    <property type="entry name" value="CHEMOTAXIS PROTEIN METHYLTRANSFERASE"/>
    <property type="match status" value="1"/>
</dbReference>
<comment type="catalytic activity">
    <reaction evidence="1">
        <text>L-glutamyl-[protein] + S-adenosyl-L-methionine = [protein]-L-glutamate 5-O-methyl ester + S-adenosyl-L-homocysteine</text>
        <dbReference type="Rhea" id="RHEA:24452"/>
        <dbReference type="Rhea" id="RHEA-COMP:10208"/>
        <dbReference type="Rhea" id="RHEA-COMP:10311"/>
        <dbReference type="ChEBI" id="CHEBI:29973"/>
        <dbReference type="ChEBI" id="CHEBI:57856"/>
        <dbReference type="ChEBI" id="CHEBI:59789"/>
        <dbReference type="ChEBI" id="CHEBI:82795"/>
        <dbReference type="EC" id="2.1.1.80"/>
    </reaction>
</comment>
<name>U7DAJ8_9BACT</name>
<dbReference type="PROSITE" id="PS50123">
    <property type="entry name" value="CHER"/>
    <property type="match status" value="1"/>
</dbReference>
<evidence type="ECO:0000256" key="1">
    <source>
        <dbReference type="ARBA" id="ARBA00001541"/>
    </source>
</evidence>
<accession>U7DAJ8</accession>